<keyword evidence="1" id="KW-0472">Membrane</keyword>
<feature type="transmembrane region" description="Helical" evidence="1">
    <location>
        <begin position="104"/>
        <end position="122"/>
    </location>
</feature>
<evidence type="ECO:0000313" key="4">
    <source>
        <dbReference type="Proteomes" id="UP001059773"/>
    </source>
</evidence>
<feature type="transmembrane region" description="Helical" evidence="1">
    <location>
        <begin position="21"/>
        <end position="40"/>
    </location>
</feature>
<protein>
    <submittedName>
        <fullName evidence="3">DUF418 domain-containing protein</fullName>
    </submittedName>
</protein>
<feature type="transmembrane region" description="Helical" evidence="1">
    <location>
        <begin position="271"/>
        <end position="296"/>
    </location>
</feature>
<dbReference type="EMBL" id="CP101914">
    <property type="protein sequence ID" value="UUI01386.1"/>
    <property type="molecule type" value="Genomic_DNA"/>
</dbReference>
<feature type="transmembrane region" description="Helical" evidence="1">
    <location>
        <begin position="195"/>
        <end position="219"/>
    </location>
</feature>
<reference evidence="3" key="1">
    <citation type="submission" date="2022-07" db="EMBL/GenBank/DDBJ databases">
        <title>FELIX.</title>
        <authorList>
            <person name="Wan K.H."/>
            <person name="Park S."/>
            <person name="Lawrence Q."/>
            <person name="Eichenberger J.P."/>
            <person name="Booth B.W."/>
            <person name="Piaggio A.J."/>
            <person name="Chandler J.C."/>
            <person name="Franklin A.B."/>
            <person name="Celniker S.E."/>
        </authorList>
    </citation>
    <scope>NUCLEOTIDE SEQUENCE</scope>
    <source>
        <strain evidence="3">QA-1986 374</strain>
    </source>
</reference>
<accession>A0ABY5JM52</accession>
<keyword evidence="4" id="KW-1185">Reference proteome</keyword>
<feature type="domain" description="DUF418" evidence="2">
    <location>
        <begin position="220"/>
        <end position="384"/>
    </location>
</feature>
<proteinExistence type="predicted"/>
<keyword evidence="1" id="KW-1133">Transmembrane helix</keyword>
<feature type="transmembrane region" description="Helical" evidence="1">
    <location>
        <begin position="128"/>
        <end position="144"/>
    </location>
</feature>
<evidence type="ECO:0000259" key="2">
    <source>
        <dbReference type="Pfam" id="PF04235"/>
    </source>
</evidence>
<dbReference type="InterPro" id="IPR007349">
    <property type="entry name" value="DUF418"/>
</dbReference>
<sequence>MMKNNEMNTANYSKRSLAPDISRGFMLLLIAMAYAPTYLFNVELGVYIRPADGTSLDQTVNLLSFIFLDSRAYPMFAVLFGMGLAIVVNRQMEKGMSDRDIKKLIRRRGYFLLLFGVIHGTFVYGGEILGPYGVAILLISWLLYRPNRALFITSAVLTPFFIITAVGMGLGLFMYDAAAYAMPDYTLTGIIERLISYSLGMFTTLLLYPVIIIILLGIWAGRKGILLQPEKHRKFLTIISIAGMLISIAGALPVTLIGVDMWSPDPVVGGVLYGVQILTGVFGGIGYAALFGLLSIPLSKKPGIITRALAAAGKRSLTCYILQSTIIAIILSEPLFGLGGRVHAAGAALIALLAWFIGVLLSVVLEKRKQAGPADALLRRLIYSRKV</sequence>
<evidence type="ECO:0000256" key="1">
    <source>
        <dbReference type="SAM" id="Phobius"/>
    </source>
</evidence>
<dbReference type="InterPro" id="IPR052529">
    <property type="entry name" value="Bact_Transport_Assoc"/>
</dbReference>
<dbReference type="PANTHER" id="PTHR30590:SF2">
    <property type="entry name" value="INNER MEMBRANE PROTEIN"/>
    <property type="match status" value="1"/>
</dbReference>
<name>A0ABY5JM52_9BACI</name>
<feature type="transmembrane region" description="Helical" evidence="1">
    <location>
        <begin position="235"/>
        <end position="259"/>
    </location>
</feature>
<feature type="transmembrane region" description="Helical" evidence="1">
    <location>
        <begin position="317"/>
        <end position="336"/>
    </location>
</feature>
<dbReference type="PANTHER" id="PTHR30590">
    <property type="entry name" value="INNER MEMBRANE PROTEIN"/>
    <property type="match status" value="1"/>
</dbReference>
<keyword evidence="1" id="KW-0812">Transmembrane</keyword>
<evidence type="ECO:0000313" key="3">
    <source>
        <dbReference type="EMBL" id="UUI01386.1"/>
    </source>
</evidence>
<feature type="transmembrane region" description="Helical" evidence="1">
    <location>
        <begin position="72"/>
        <end position="92"/>
    </location>
</feature>
<feature type="transmembrane region" description="Helical" evidence="1">
    <location>
        <begin position="342"/>
        <end position="365"/>
    </location>
</feature>
<dbReference type="Pfam" id="PF04235">
    <property type="entry name" value="DUF418"/>
    <property type="match status" value="1"/>
</dbReference>
<gene>
    <name evidence="3" type="ORF">NP439_15150</name>
</gene>
<organism evidence="3 4">
    <name type="scientific">Oceanobacillus jeddahense</name>
    <dbReference type="NCBI Taxonomy" id="1462527"/>
    <lineage>
        <taxon>Bacteria</taxon>
        <taxon>Bacillati</taxon>
        <taxon>Bacillota</taxon>
        <taxon>Bacilli</taxon>
        <taxon>Bacillales</taxon>
        <taxon>Bacillaceae</taxon>
        <taxon>Oceanobacillus</taxon>
    </lineage>
</organism>
<dbReference type="Proteomes" id="UP001059773">
    <property type="component" value="Chromosome"/>
</dbReference>
<feature type="transmembrane region" description="Helical" evidence="1">
    <location>
        <begin position="151"/>
        <end position="175"/>
    </location>
</feature>
<dbReference type="RefSeq" id="WP_256706785.1">
    <property type="nucleotide sequence ID" value="NZ_CP101914.1"/>
</dbReference>